<evidence type="ECO:0000313" key="1">
    <source>
        <dbReference type="EMBL" id="EAT35844.1"/>
    </source>
</evidence>
<proteinExistence type="predicted"/>
<accession>Q16ND0</accession>
<dbReference type="EMBL" id="CH477829">
    <property type="protein sequence ID" value="EAT35844.1"/>
    <property type="molecule type" value="Genomic_DNA"/>
</dbReference>
<sequence>MTKTCSLLCKIRNENLRKHITHPTSKSIYSQFGISGLDGMFLNQMKISFCG</sequence>
<protein>
    <submittedName>
        <fullName evidence="1">AAEL012017-PA</fullName>
    </submittedName>
</protein>
<gene>
    <name evidence="1" type="ORF">AaeL_AAEL012017</name>
</gene>
<reference evidence="1" key="1">
    <citation type="submission" date="2005-10" db="EMBL/GenBank/DDBJ databases">
        <authorList>
            <person name="Loftus B.J."/>
            <person name="Nene V.M."/>
            <person name="Hannick L.I."/>
            <person name="Bidwell S."/>
            <person name="Haas B."/>
            <person name="Amedeo P."/>
            <person name="Orvis J."/>
            <person name="Wortman J.R."/>
            <person name="White O.R."/>
            <person name="Salzberg S."/>
            <person name="Shumway M."/>
            <person name="Koo H."/>
            <person name="Zhao Y."/>
            <person name="Holmes M."/>
            <person name="Miller J."/>
            <person name="Schatz M."/>
            <person name="Pop M."/>
            <person name="Pai G."/>
            <person name="Utterback T."/>
            <person name="Rogers Y.-H."/>
            <person name="Kravitz S."/>
            <person name="Fraser C.M."/>
        </authorList>
    </citation>
    <scope>NUCLEOTIDE SEQUENCE</scope>
    <source>
        <strain evidence="1">Liverpool</strain>
    </source>
</reference>
<organism evidence="1 2">
    <name type="scientific">Aedes aegypti</name>
    <name type="common">Yellowfever mosquito</name>
    <name type="synonym">Culex aegypti</name>
    <dbReference type="NCBI Taxonomy" id="7159"/>
    <lineage>
        <taxon>Eukaryota</taxon>
        <taxon>Metazoa</taxon>
        <taxon>Ecdysozoa</taxon>
        <taxon>Arthropoda</taxon>
        <taxon>Hexapoda</taxon>
        <taxon>Insecta</taxon>
        <taxon>Pterygota</taxon>
        <taxon>Neoptera</taxon>
        <taxon>Endopterygota</taxon>
        <taxon>Diptera</taxon>
        <taxon>Nematocera</taxon>
        <taxon>Culicoidea</taxon>
        <taxon>Culicidae</taxon>
        <taxon>Culicinae</taxon>
        <taxon>Aedini</taxon>
        <taxon>Aedes</taxon>
        <taxon>Stegomyia</taxon>
    </lineage>
</organism>
<dbReference type="HOGENOM" id="CLU_3108240_0_0_1"/>
<evidence type="ECO:0000313" key="2">
    <source>
        <dbReference type="Proteomes" id="UP000682892"/>
    </source>
</evidence>
<reference evidence="1" key="2">
    <citation type="journal article" date="2007" name="Science">
        <title>Genome sequence of Aedes aegypti, a major arbovirus vector.</title>
        <authorList>
            <person name="Nene V."/>
            <person name="Wortman J.R."/>
            <person name="Lawson D."/>
            <person name="Haas B."/>
            <person name="Kodira C."/>
            <person name="Tu Z.J."/>
            <person name="Loftus B."/>
            <person name="Xi Z."/>
            <person name="Megy K."/>
            <person name="Grabherr M."/>
            <person name="Ren Q."/>
            <person name="Zdobnov E.M."/>
            <person name="Lobo N.F."/>
            <person name="Campbell K.S."/>
            <person name="Brown S.E."/>
            <person name="Bonaldo M.F."/>
            <person name="Zhu J."/>
            <person name="Sinkins S.P."/>
            <person name="Hogenkamp D.G."/>
            <person name="Amedeo P."/>
            <person name="Arensburger P."/>
            <person name="Atkinson P.W."/>
            <person name="Bidwell S."/>
            <person name="Biedler J."/>
            <person name="Birney E."/>
            <person name="Bruggner R.V."/>
            <person name="Costas J."/>
            <person name="Coy M.R."/>
            <person name="Crabtree J."/>
            <person name="Crawford M."/>
            <person name="Debruyn B."/>
            <person name="Decaprio D."/>
            <person name="Eiglmeier K."/>
            <person name="Eisenstadt E."/>
            <person name="El-Dorry H."/>
            <person name="Gelbart W.M."/>
            <person name="Gomes S.L."/>
            <person name="Hammond M."/>
            <person name="Hannick L.I."/>
            <person name="Hogan J.R."/>
            <person name="Holmes M.H."/>
            <person name="Jaffe D."/>
            <person name="Johnston J.S."/>
            <person name="Kennedy R.C."/>
            <person name="Koo H."/>
            <person name="Kravitz S."/>
            <person name="Kriventseva E.V."/>
            <person name="Kulp D."/>
            <person name="Labutti K."/>
            <person name="Lee E."/>
            <person name="Li S."/>
            <person name="Lovin D.D."/>
            <person name="Mao C."/>
            <person name="Mauceli E."/>
            <person name="Menck C.F."/>
            <person name="Miller J.R."/>
            <person name="Montgomery P."/>
            <person name="Mori A."/>
            <person name="Nascimento A.L."/>
            <person name="Naveira H.F."/>
            <person name="Nusbaum C."/>
            <person name="O'leary S."/>
            <person name="Orvis J."/>
            <person name="Pertea M."/>
            <person name="Quesneville H."/>
            <person name="Reidenbach K.R."/>
            <person name="Rogers Y.H."/>
            <person name="Roth C.W."/>
            <person name="Schneider J.R."/>
            <person name="Schatz M."/>
            <person name="Shumway M."/>
            <person name="Stanke M."/>
            <person name="Stinson E.O."/>
            <person name="Tubio J.M."/>
            <person name="Vanzee J.P."/>
            <person name="Verjovski-Almeida S."/>
            <person name="Werner D."/>
            <person name="White O."/>
            <person name="Wyder S."/>
            <person name="Zeng Q."/>
            <person name="Zhao Q."/>
            <person name="Zhao Y."/>
            <person name="Hill C.A."/>
            <person name="Raikhel A.S."/>
            <person name="Soares M.B."/>
            <person name="Knudson D.L."/>
            <person name="Lee N.H."/>
            <person name="Galagan J."/>
            <person name="Salzberg S.L."/>
            <person name="Paulsen I.T."/>
            <person name="Dimopoulos G."/>
            <person name="Collins F.H."/>
            <person name="Birren B."/>
            <person name="Fraser-Liggett C.M."/>
            <person name="Severson D.W."/>
        </authorList>
    </citation>
    <scope>NUCLEOTIDE SEQUENCE [LARGE SCALE GENOMIC DNA]</scope>
    <source>
        <strain evidence="1">Liverpool</strain>
    </source>
</reference>
<name>Q16ND0_AEDAE</name>
<reference evidence="1" key="3">
    <citation type="submission" date="2012-09" db="EMBL/GenBank/DDBJ databases">
        <authorList>
            <consortium name="VectorBase"/>
        </authorList>
    </citation>
    <scope>NUCLEOTIDE SEQUENCE</scope>
    <source>
        <strain evidence="1">Liverpool</strain>
    </source>
</reference>
<dbReference type="Proteomes" id="UP000682892">
    <property type="component" value="Unassembled WGS sequence"/>
</dbReference>
<dbReference type="AlphaFoldDB" id="Q16ND0"/>
<dbReference type="PaxDb" id="7159-AAEL012017-PA"/>